<dbReference type="PROSITE" id="PS50835">
    <property type="entry name" value="IG_LIKE"/>
    <property type="match status" value="1"/>
</dbReference>
<evidence type="ECO:0000256" key="3">
    <source>
        <dbReference type="ARBA" id="ARBA00022729"/>
    </source>
</evidence>
<dbReference type="InterPro" id="IPR036179">
    <property type="entry name" value="Ig-like_dom_sf"/>
</dbReference>
<dbReference type="Gene3D" id="2.60.40.10">
    <property type="entry name" value="Immunoglobulins"/>
    <property type="match status" value="2"/>
</dbReference>
<keyword evidence="3 10" id="KW-0732">Signal</keyword>
<evidence type="ECO:0000313" key="13">
    <source>
        <dbReference type="Proteomes" id="UP000465112"/>
    </source>
</evidence>
<comment type="caution">
    <text evidence="12">The sequence shown here is derived from an EMBL/GenBank/DDBJ whole genome shotgun (WGS) entry which is preliminary data.</text>
</comment>
<keyword evidence="8" id="KW-0393">Immunoglobulin domain</keyword>
<dbReference type="SUPFAM" id="SSF48726">
    <property type="entry name" value="Immunoglobulin"/>
    <property type="match status" value="2"/>
</dbReference>
<keyword evidence="13" id="KW-1185">Reference proteome</keyword>
<dbReference type="InterPro" id="IPR007110">
    <property type="entry name" value="Ig-like_dom"/>
</dbReference>
<gene>
    <name evidence="12" type="ORF">PFLUV_G00087740</name>
</gene>
<keyword evidence="2 9" id="KW-0812">Transmembrane</keyword>
<name>A0A6A5EG46_PERFL</name>
<comment type="subcellular location">
    <subcellularLocation>
        <location evidence="1">Membrane</location>
        <topology evidence="1">Single-pass type I membrane protein</topology>
    </subcellularLocation>
</comment>
<organism evidence="12 13">
    <name type="scientific">Perca fluviatilis</name>
    <name type="common">European perch</name>
    <dbReference type="NCBI Taxonomy" id="8168"/>
    <lineage>
        <taxon>Eukaryota</taxon>
        <taxon>Metazoa</taxon>
        <taxon>Chordata</taxon>
        <taxon>Craniata</taxon>
        <taxon>Vertebrata</taxon>
        <taxon>Euteleostomi</taxon>
        <taxon>Actinopterygii</taxon>
        <taxon>Neopterygii</taxon>
        <taxon>Teleostei</taxon>
        <taxon>Neoteleostei</taxon>
        <taxon>Acanthomorphata</taxon>
        <taxon>Eupercaria</taxon>
        <taxon>Perciformes</taxon>
        <taxon>Percoidei</taxon>
        <taxon>Percidae</taxon>
        <taxon>Percinae</taxon>
        <taxon>Perca</taxon>
    </lineage>
</organism>
<dbReference type="InterPro" id="IPR003599">
    <property type="entry name" value="Ig_sub"/>
</dbReference>
<evidence type="ECO:0000259" key="11">
    <source>
        <dbReference type="PROSITE" id="PS50835"/>
    </source>
</evidence>
<dbReference type="Pfam" id="PF07686">
    <property type="entry name" value="V-set"/>
    <property type="match status" value="1"/>
</dbReference>
<proteinExistence type="predicted"/>
<evidence type="ECO:0000256" key="10">
    <source>
        <dbReference type="SAM" id="SignalP"/>
    </source>
</evidence>
<evidence type="ECO:0000256" key="6">
    <source>
        <dbReference type="ARBA" id="ARBA00023157"/>
    </source>
</evidence>
<feature type="transmembrane region" description="Helical" evidence="9">
    <location>
        <begin position="288"/>
        <end position="311"/>
    </location>
</feature>
<evidence type="ECO:0000256" key="2">
    <source>
        <dbReference type="ARBA" id="ARBA00022692"/>
    </source>
</evidence>
<feature type="signal peptide" evidence="10">
    <location>
        <begin position="1"/>
        <end position="19"/>
    </location>
</feature>
<dbReference type="AlphaFoldDB" id="A0A6A5EG46"/>
<dbReference type="GO" id="GO:0005886">
    <property type="term" value="C:plasma membrane"/>
    <property type="evidence" value="ECO:0007669"/>
    <property type="project" value="TreeGrafter"/>
</dbReference>
<dbReference type="InterPro" id="IPR013783">
    <property type="entry name" value="Ig-like_fold"/>
</dbReference>
<dbReference type="InterPro" id="IPR000920">
    <property type="entry name" value="Myelin_P0-rel"/>
</dbReference>
<evidence type="ECO:0000256" key="8">
    <source>
        <dbReference type="ARBA" id="ARBA00023319"/>
    </source>
</evidence>
<evidence type="ECO:0000313" key="12">
    <source>
        <dbReference type="EMBL" id="KAF1388201.1"/>
    </source>
</evidence>
<keyword evidence="7" id="KW-0325">Glycoprotein</keyword>
<evidence type="ECO:0000256" key="7">
    <source>
        <dbReference type="ARBA" id="ARBA00023180"/>
    </source>
</evidence>
<dbReference type="PANTHER" id="PTHR13869:SF24">
    <property type="entry name" value="BASEMENT MEMBRANE-SPECIFIC HEPARAN SULFATE PROTEOGLYCAN CORE PROTEIN-LIKE"/>
    <property type="match status" value="1"/>
</dbReference>
<keyword evidence="5 9" id="KW-0472">Membrane</keyword>
<evidence type="ECO:0000256" key="5">
    <source>
        <dbReference type="ARBA" id="ARBA00023136"/>
    </source>
</evidence>
<dbReference type="Proteomes" id="UP000465112">
    <property type="component" value="Chromosome 7"/>
</dbReference>
<dbReference type="PANTHER" id="PTHR13869">
    <property type="entry name" value="MYELIN P0 RELATED"/>
    <property type="match status" value="1"/>
</dbReference>
<evidence type="ECO:0000256" key="1">
    <source>
        <dbReference type="ARBA" id="ARBA00004479"/>
    </source>
</evidence>
<dbReference type="EMBL" id="VHII01000007">
    <property type="protein sequence ID" value="KAF1388201.1"/>
    <property type="molecule type" value="Genomic_DNA"/>
</dbReference>
<evidence type="ECO:0000256" key="4">
    <source>
        <dbReference type="ARBA" id="ARBA00022989"/>
    </source>
</evidence>
<keyword evidence="6" id="KW-1015">Disulfide bond</keyword>
<keyword evidence="4 9" id="KW-1133">Transmembrane helix</keyword>
<feature type="chain" id="PRO_5025371833" description="Ig-like domain-containing protein" evidence="10">
    <location>
        <begin position="20"/>
        <end position="385"/>
    </location>
</feature>
<sequence length="385" mass="43267">MQNGFIFLLIIWNSSPFSSEHSATNHLQFSLGCQAVIPCQDYRSDLNSLTWNYKKDEHHQPIQIYFQDKNGVQRHQQLFRSRMKVSRNGSLVIDHFTEDDQGLYSCEKPYSDTVITVKKEILKETGKTVYVIAGTDFTHVCPGELANLKWTFKASNMTTESDFVTSNKSIHIVNVKRADAGKYTCWKSGCNRHMQKLLTINLCVITVHHSDDSFVSCTVMCDMEFSNIKPNSTLYVETGTRTISVLVDTNGINCSAKQMSDGCSSGNSTHGPSNTLNITTDIPTELEYLIPVVYGTSAALTCLILMALLIYHLRQRLWAAFPVHLCCWGLNSRVEEETSVVYSSVVIRKPAKTTNNRMSCDSSCVYSEIKQVNSCILLFGVSQIQ</sequence>
<feature type="domain" description="Ig-like" evidence="11">
    <location>
        <begin position="16"/>
        <end position="122"/>
    </location>
</feature>
<protein>
    <recommendedName>
        <fullName evidence="11">Ig-like domain-containing protein</fullName>
    </recommendedName>
</protein>
<reference evidence="12 13" key="1">
    <citation type="submission" date="2019-06" db="EMBL/GenBank/DDBJ databases">
        <title>A chromosome-scale genome assembly of the European perch, Perca fluviatilis.</title>
        <authorList>
            <person name="Roques C."/>
            <person name="Zahm M."/>
            <person name="Cabau C."/>
            <person name="Klopp C."/>
            <person name="Bouchez O."/>
            <person name="Donnadieu C."/>
            <person name="Kuhl H."/>
            <person name="Gislard M."/>
            <person name="Guendouz S."/>
            <person name="Journot L."/>
            <person name="Haffray P."/>
            <person name="Bestin A."/>
            <person name="Morvezen R."/>
            <person name="Feron R."/>
            <person name="Wen M."/>
            <person name="Jouanno E."/>
            <person name="Herpin A."/>
            <person name="Schartl M."/>
            <person name="Postlethwait J."/>
            <person name="Schaerlinger B."/>
            <person name="Chardard D."/>
            <person name="Lecocq T."/>
            <person name="Poncet C."/>
            <person name="Jaffrelo L."/>
            <person name="Lampietro C."/>
            <person name="Guiguen Y."/>
        </authorList>
    </citation>
    <scope>NUCLEOTIDE SEQUENCE [LARGE SCALE GENOMIC DNA]</scope>
    <source>
        <tissue evidence="12">Blood</tissue>
    </source>
</reference>
<accession>A0A6A5EG46</accession>
<dbReference type="InterPro" id="IPR013106">
    <property type="entry name" value="Ig_V-set"/>
</dbReference>
<dbReference type="SMART" id="SM00409">
    <property type="entry name" value="IG"/>
    <property type="match status" value="2"/>
</dbReference>
<evidence type="ECO:0000256" key="9">
    <source>
        <dbReference type="SAM" id="Phobius"/>
    </source>
</evidence>